<dbReference type="SUPFAM" id="SSF47384">
    <property type="entry name" value="Homodimeric domain of signal transducing histidine kinase"/>
    <property type="match status" value="1"/>
</dbReference>
<evidence type="ECO:0000259" key="9">
    <source>
        <dbReference type="PROSITE" id="PS50109"/>
    </source>
</evidence>
<keyword evidence="3" id="KW-0597">Phosphoprotein</keyword>
<reference evidence="12 13" key="1">
    <citation type="submission" date="2019-04" db="EMBL/GenBank/DDBJ databases">
        <title>Bacillus caeni sp. nov., a bacterium isolated from mangrove sediment.</title>
        <authorList>
            <person name="Huang H."/>
            <person name="Mo K."/>
            <person name="Hu Y."/>
        </authorList>
    </citation>
    <scope>NUCLEOTIDE SEQUENCE [LARGE SCALE GENOMIC DNA]</scope>
    <source>
        <strain evidence="12 13">HB172195</strain>
    </source>
</reference>
<dbReference type="AlphaFoldDB" id="A0A5R9F7Q4"/>
<dbReference type="InterPro" id="IPR000700">
    <property type="entry name" value="PAS-assoc_C"/>
</dbReference>
<dbReference type="SMART" id="SM00387">
    <property type="entry name" value="HATPase_c"/>
    <property type="match status" value="1"/>
</dbReference>
<evidence type="ECO:0000256" key="1">
    <source>
        <dbReference type="ARBA" id="ARBA00000085"/>
    </source>
</evidence>
<dbReference type="PROSITE" id="PS50113">
    <property type="entry name" value="PAC"/>
    <property type="match status" value="2"/>
</dbReference>
<dbReference type="SMART" id="SM00091">
    <property type="entry name" value="PAS"/>
    <property type="match status" value="3"/>
</dbReference>
<dbReference type="Pfam" id="PF02518">
    <property type="entry name" value="HATPase_c"/>
    <property type="match status" value="1"/>
</dbReference>
<evidence type="ECO:0000259" key="10">
    <source>
        <dbReference type="PROSITE" id="PS50112"/>
    </source>
</evidence>
<evidence type="ECO:0000256" key="3">
    <source>
        <dbReference type="ARBA" id="ARBA00022553"/>
    </source>
</evidence>
<evidence type="ECO:0000256" key="6">
    <source>
        <dbReference type="ARBA" id="ARBA00022777"/>
    </source>
</evidence>
<dbReference type="Proteomes" id="UP000308230">
    <property type="component" value="Unassembled WGS sequence"/>
</dbReference>
<dbReference type="InterPro" id="IPR035965">
    <property type="entry name" value="PAS-like_dom_sf"/>
</dbReference>
<protein>
    <recommendedName>
        <fullName evidence="2">histidine kinase</fullName>
        <ecNumber evidence="2">2.7.13.3</ecNumber>
    </recommendedName>
</protein>
<dbReference type="PROSITE" id="PS50112">
    <property type="entry name" value="PAS"/>
    <property type="match status" value="2"/>
</dbReference>
<comment type="caution">
    <text evidence="12">The sequence shown here is derived from an EMBL/GenBank/DDBJ whole genome shotgun (WGS) entry which is preliminary data.</text>
</comment>
<name>A0A5R9F7Q4_9BACL</name>
<evidence type="ECO:0000256" key="7">
    <source>
        <dbReference type="ARBA" id="ARBA00022840"/>
    </source>
</evidence>
<dbReference type="CDD" id="cd00082">
    <property type="entry name" value="HisKA"/>
    <property type="match status" value="1"/>
</dbReference>
<proteinExistence type="predicted"/>
<dbReference type="InterPro" id="IPR001610">
    <property type="entry name" value="PAC"/>
</dbReference>
<dbReference type="InterPro" id="IPR036097">
    <property type="entry name" value="HisK_dim/P_sf"/>
</dbReference>
<dbReference type="InterPro" id="IPR036890">
    <property type="entry name" value="HATPase_C_sf"/>
</dbReference>
<dbReference type="Pfam" id="PF00512">
    <property type="entry name" value="HisKA"/>
    <property type="match status" value="1"/>
</dbReference>
<evidence type="ECO:0000313" key="12">
    <source>
        <dbReference type="EMBL" id="TLS36544.1"/>
    </source>
</evidence>
<dbReference type="CDD" id="cd00130">
    <property type="entry name" value="PAS"/>
    <property type="match status" value="2"/>
</dbReference>
<dbReference type="PANTHER" id="PTHR43065">
    <property type="entry name" value="SENSOR HISTIDINE KINASE"/>
    <property type="match status" value="1"/>
</dbReference>
<gene>
    <name evidence="12" type="ORF">FCL54_15145</name>
</gene>
<dbReference type="EC" id="2.7.13.3" evidence="2"/>
<dbReference type="SMART" id="SM00086">
    <property type="entry name" value="PAC"/>
    <property type="match status" value="2"/>
</dbReference>
<keyword evidence="6" id="KW-0418">Kinase</keyword>
<dbReference type="PANTHER" id="PTHR43065:SF34">
    <property type="entry name" value="SPORULATION KINASE A"/>
    <property type="match status" value="1"/>
</dbReference>
<dbReference type="InterPro" id="IPR000014">
    <property type="entry name" value="PAS"/>
</dbReference>
<dbReference type="PRINTS" id="PR00344">
    <property type="entry name" value="BCTRLSENSOR"/>
</dbReference>
<dbReference type="SUPFAM" id="SSF55874">
    <property type="entry name" value="ATPase domain of HSP90 chaperone/DNA topoisomerase II/histidine kinase"/>
    <property type="match status" value="1"/>
</dbReference>
<dbReference type="OrthoDB" id="9815750at2"/>
<accession>A0A5R9F7Q4</accession>
<dbReference type="EMBL" id="SWLG01000010">
    <property type="protein sequence ID" value="TLS36544.1"/>
    <property type="molecule type" value="Genomic_DNA"/>
</dbReference>
<dbReference type="InterPro" id="IPR003594">
    <property type="entry name" value="HATPase_dom"/>
</dbReference>
<dbReference type="Gene3D" id="3.30.450.20">
    <property type="entry name" value="PAS domain"/>
    <property type="match status" value="3"/>
</dbReference>
<dbReference type="Pfam" id="PF13426">
    <property type="entry name" value="PAS_9"/>
    <property type="match status" value="3"/>
</dbReference>
<dbReference type="Gene3D" id="3.30.565.10">
    <property type="entry name" value="Histidine kinase-like ATPase, C-terminal domain"/>
    <property type="match status" value="1"/>
</dbReference>
<evidence type="ECO:0000256" key="8">
    <source>
        <dbReference type="ARBA" id="ARBA00023012"/>
    </source>
</evidence>
<dbReference type="GO" id="GO:0005524">
    <property type="term" value="F:ATP binding"/>
    <property type="evidence" value="ECO:0007669"/>
    <property type="project" value="UniProtKB-KW"/>
</dbReference>
<evidence type="ECO:0000259" key="11">
    <source>
        <dbReference type="PROSITE" id="PS50113"/>
    </source>
</evidence>
<dbReference type="SMART" id="SM00388">
    <property type="entry name" value="HisKA"/>
    <property type="match status" value="1"/>
</dbReference>
<dbReference type="NCBIfam" id="TIGR00229">
    <property type="entry name" value="sensory_box"/>
    <property type="match status" value="2"/>
</dbReference>
<keyword evidence="8" id="KW-0902">Two-component regulatory system</keyword>
<evidence type="ECO:0000256" key="2">
    <source>
        <dbReference type="ARBA" id="ARBA00012438"/>
    </source>
</evidence>
<dbReference type="InterPro" id="IPR004358">
    <property type="entry name" value="Sig_transdc_His_kin-like_C"/>
</dbReference>
<comment type="catalytic activity">
    <reaction evidence="1">
        <text>ATP + protein L-histidine = ADP + protein N-phospho-L-histidine.</text>
        <dbReference type="EC" id="2.7.13.3"/>
    </reaction>
</comment>
<feature type="domain" description="PAC" evidence="11">
    <location>
        <begin position="333"/>
        <end position="387"/>
    </location>
</feature>
<dbReference type="GO" id="GO:0000155">
    <property type="term" value="F:phosphorelay sensor kinase activity"/>
    <property type="evidence" value="ECO:0007669"/>
    <property type="project" value="InterPro"/>
</dbReference>
<sequence>MFCITSLPWEADMGFFEHDETTAVLNTIGENIFIADTDFNIVWINDYAENLIHNLNPYIKVNSRSELLGKNIKMFHPENGEKQIQILKEGPFPYKTTINLFNRYTANLVIDRLFVKGKIKGYVLTWKDITEFEQKVADIKQALDRSSIVAFMDNEGTITYANKKFCELSGYRMDELVGNNYSLVESGYHTDAFFNEMWETIKSGKLWNGIIKNKTKHGRYFWVQTTIHPFLNPDGQPYKHAVIQTDITEAKETEEMLKKTLKKLSDIEYALDESSILSFLDRNFMYTYVNDKFCEISRYRREELLGQSAYMLESDNFSEKYNKAIFETAENGNVWKGEVLKKAKDGSSYWVHLTLVPLLDDKGIPYKYVTIQHDITSKKQAEELVQRTEKLSAIGELAAGVAHEIRNPLTSIKGFTQLMDRNEQYKQIILEEIERINFIVSEFMVLAKPHSVKFSEHNIISLVNHVVSLLSSEANLKNIVLVSDFETATCLVEGEQNQLKQVFLNLLKNAIDAMPAGGKIVVKQRAVEGKVQISVTDEGQGIPPENIKKLGEPFYSTKEKGTGLGLMVSFRIIQNHNGKIDVESELDKGTTFTITLPCVD</sequence>
<dbReference type="SUPFAM" id="SSF55785">
    <property type="entry name" value="PYP-like sensor domain (PAS domain)"/>
    <property type="match status" value="3"/>
</dbReference>
<dbReference type="Gene3D" id="1.10.287.130">
    <property type="match status" value="1"/>
</dbReference>
<evidence type="ECO:0000256" key="4">
    <source>
        <dbReference type="ARBA" id="ARBA00022679"/>
    </source>
</evidence>
<keyword evidence="5" id="KW-0547">Nucleotide-binding</keyword>
<evidence type="ECO:0000313" key="13">
    <source>
        <dbReference type="Proteomes" id="UP000308230"/>
    </source>
</evidence>
<dbReference type="PROSITE" id="PS50109">
    <property type="entry name" value="HIS_KIN"/>
    <property type="match status" value="1"/>
</dbReference>
<dbReference type="InterPro" id="IPR005467">
    <property type="entry name" value="His_kinase_dom"/>
</dbReference>
<evidence type="ECO:0000256" key="5">
    <source>
        <dbReference type="ARBA" id="ARBA00022741"/>
    </source>
</evidence>
<feature type="domain" description="Histidine kinase" evidence="9">
    <location>
        <begin position="400"/>
        <end position="600"/>
    </location>
</feature>
<feature type="domain" description="PAS" evidence="10">
    <location>
        <begin position="253"/>
        <end position="313"/>
    </location>
</feature>
<keyword evidence="13" id="KW-1185">Reference proteome</keyword>
<organism evidence="12 13">
    <name type="scientific">Exobacillus caeni</name>
    <dbReference type="NCBI Taxonomy" id="2574798"/>
    <lineage>
        <taxon>Bacteria</taxon>
        <taxon>Bacillati</taxon>
        <taxon>Bacillota</taxon>
        <taxon>Bacilli</taxon>
        <taxon>Bacillales</taxon>
        <taxon>Guptibacillaceae</taxon>
        <taxon>Exobacillus</taxon>
    </lineage>
</organism>
<dbReference type="InterPro" id="IPR003661">
    <property type="entry name" value="HisK_dim/P_dom"/>
</dbReference>
<feature type="domain" description="PAS" evidence="10">
    <location>
        <begin position="135"/>
        <end position="185"/>
    </location>
</feature>
<keyword evidence="7" id="KW-0067">ATP-binding</keyword>
<feature type="domain" description="PAC" evidence="11">
    <location>
        <begin position="205"/>
        <end position="259"/>
    </location>
</feature>
<keyword evidence="4" id="KW-0808">Transferase</keyword>